<name>A0ABR1IIS7_9AGAR</name>
<evidence type="ECO:0000256" key="1">
    <source>
        <dbReference type="SAM" id="MobiDB-lite"/>
    </source>
</evidence>
<evidence type="ECO:0000313" key="2">
    <source>
        <dbReference type="EMBL" id="KAK7433791.1"/>
    </source>
</evidence>
<organism evidence="2 3">
    <name type="scientific">Marasmiellus scandens</name>
    <dbReference type="NCBI Taxonomy" id="2682957"/>
    <lineage>
        <taxon>Eukaryota</taxon>
        <taxon>Fungi</taxon>
        <taxon>Dikarya</taxon>
        <taxon>Basidiomycota</taxon>
        <taxon>Agaricomycotina</taxon>
        <taxon>Agaricomycetes</taxon>
        <taxon>Agaricomycetidae</taxon>
        <taxon>Agaricales</taxon>
        <taxon>Marasmiineae</taxon>
        <taxon>Omphalotaceae</taxon>
        <taxon>Marasmiellus</taxon>
    </lineage>
</organism>
<gene>
    <name evidence="2" type="ORF">VKT23_020560</name>
</gene>
<reference evidence="2 3" key="1">
    <citation type="submission" date="2024-01" db="EMBL/GenBank/DDBJ databases">
        <title>A draft genome for the cacao thread blight pathogen Marasmiellus scandens.</title>
        <authorList>
            <person name="Baruah I.K."/>
            <person name="Leung J."/>
            <person name="Bukari Y."/>
            <person name="Amoako-Attah I."/>
            <person name="Meinhardt L.W."/>
            <person name="Bailey B.A."/>
            <person name="Cohen S.P."/>
        </authorList>
    </citation>
    <scope>NUCLEOTIDE SEQUENCE [LARGE SCALE GENOMIC DNA]</scope>
    <source>
        <strain evidence="2 3">GH-19</strain>
    </source>
</reference>
<comment type="caution">
    <text evidence="2">The sequence shown here is derived from an EMBL/GenBank/DDBJ whole genome shotgun (WGS) entry which is preliminary data.</text>
</comment>
<evidence type="ECO:0000313" key="3">
    <source>
        <dbReference type="Proteomes" id="UP001498398"/>
    </source>
</evidence>
<sequence>MSVRSQTAIVEARNEGESVILCIYPPKPGKLASLAKKNSRSHTKQPSELSGPLLTSTCPPIATESYVFTFTPPSSNALLHKSESDIADDKSEQPVTQKLRTSKKHEAQKWKRQSDQVQNPSTEYEIRMNTLIRLFSEARPIALSFDSRRAISASSGYIGRSDPRLQNRIWRLDELVGPTSLFDFQLISWDRKHSIPIVDHRDGRILCILISNPPNNPSWQDVHCTAFQELTAVTAQLSFLDLAARRRVLKYLTAGYSFGGGQKAPKHFNLSAREEELLQPLLSSQAFARIAGHINAAFATWAPRLHAHYSESLRRYCEHDPNFSPNFPSSVFAAATFNLDEQTLTAEHLDYFNFLFGLCSVTALGDFNPTVGAHMILWDLQVVIEFPPGTSMLIPSCWCWHSNSAMTKGGVRHSFVQYSAGGLFRYDNDGMRTWASMNLSERKS</sequence>
<dbReference type="EMBL" id="JBANRG010000140">
    <property type="protein sequence ID" value="KAK7433791.1"/>
    <property type="molecule type" value="Genomic_DNA"/>
</dbReference>
<dbReference type="Gene3D" id="3.60.130.30">
    <property type="match status" value="1"/>
</dbReference>
<protein>
    <submittedName>
        <fullName evidence="2">Uncharacterized protein</fullName>
    </submittedName>
</protein>
<feature type="region of interest" description="Disordered" evidence="1">
    <location>
        <begin position="84"/>
        <end position="118"/>
    </location>
</feature>
<dbReference type="Proteomes" id="UP001498398">
    <property type="component" value="Unassembled WGS sequence"/>
</dbReference>
<keyword evidence="3" id="KW-1185">Reference proteome</keyword>
<accession>A0ABR1IIS7</accession>
<proteinExistence type="predicted"/>
<feature type="compositionally biased region" description="Basic and acidic residues" evidence="1">
    <location>
        <begin position="104"/>
        <end position="114"/>
    </location>
</feature>